<dbReference type="GO" id="GO:0003712">
    <property type="term" value="F:transcription coregulator activity"/>
    <property type="evidence" value="ECO:0007669"/>
    <property type="project" value="InterPro"/>
</dbReference>
<dbReference type="STRING" id="6832.A0A553NDZ2"/>
<feature type="region of interest" description="Disordered" evidence="7">
    <location>
        <begin position="311"/>
        <end position="343"/>
    </location>
</feature>
<dbReference type="Proteomes" id="UP000318571">
    <property type="component" value="Chromosome 10"/>
</dbReference>
<dbReference type="PANTHER" id="PTHR13114">
    <property type="entry name" value="MEDIATOR OF RNA POLYMERASE II TRANSCRIPTION SUBUNIT 17"/>
    <property type="match status" value="1"/>
</dbReference>
<evidence type="ECO:0000313" key="9">
    <source>
        <dbReference type="Proteomes" id="UP000318571"/>
    </source>
</evidence>
<feature type="compositionally biased region" description="Acidic residues" evidence="7">
    <location>
        <begin position="133"/>
        <end position="157"/>
    </location>
</feature>
<name>A0A553NDZ2_TIGCA</name>
<accession>A0A553NDZ2</accession>
<protein>
    <recommendedName>
        <fullName evidence="6">Mediator of RNA polymerase II transcription subunit 17</fullName>
    </recommendedName>
    <alternativeName>
        <fullName evidence="6">Mediator complex subunit 17</fullName>
    </alternativeName>
</protein>
<comment type="subcellular location">
    <subcellularLocation>
        <location evidence="1 6">Nucleus</location>
    </subcellularLocation>
</comment>
<organism evidence="8 9">
    <name type="scientific">Tigriopus californicus</name>
    <name type="common">Marine copepod</name>
    <dbReference type="NCBI Taxonomy" id="6832"/>
    <lineage>
        <taxon>Eukaryota</taxon>
        <taxon>Metazoa</taxon>
        <taxon>Ecdysozoa</taxon>
        <taxon>Arthropoda</taxon>
        <taxon>Crustacea</taxon>
        <taxon>Multicrustacea</taxon>
        <taxon>Hexanauplia</taxon>
        <taxon>Copepoda</taxon>
        <taxon>Harpacticoida</taxon>
        <taxon>Harpacticidae</taxon>
        <taxon>Tigriopus</taxon>
    </lineage>
</organism>
<comment type="similarity">
    <text evidence="2 6">Belongs to the Mediator complex subunit 17 family.</text>
</comment>
<dbReference type="OMA" id="HMSYEPQ"/>
<dbReference type="AlphaFoldDB" id="A0A553NDZ2"/>
<comment type="function">
    <text evidence="6">Component of the Mediator complex, a coactivator involved in the regulated transcription of nearly all RNA polymerase II-dependent genes. Mediator functions as a bridge to convey information from gene-specific regulatory proteins to the basal RNA polymerase II transcription machinery. Mediator is recruited to promoters by direct interactions with regulatory proteins and serves as a scaffold for the assembly of a functional preinitiation complex with RNA polymerase II and the general transcription factors.</text>
</comment>
<sequence>MEAVMDAMPKPTLVIKFINPSVCTLTQNDLKTNSHFGNAKSGLSPKQQQTTASLLVGRLSSGSPAFPRLPIMANVAVTVETSGENQVVEVGYDGQEILAPPLTLAEHLAKQASKIDFEDPRDREEGLLRGDGSDDGDDLKDADLTEADETEDEDESDDPKSSATWPWEPVRNKLRDALTEMSVLADVITVATKECGKDPVTGNPKRYMVLDGPVQLEQGEGTGPRPYVSLLAKKKSLDGPAKILLAGAEHLKTLQSENKNNRTAQDFHFELLRLRQNWRLKKVLNTILGDLSYRTAGSQFKQSGVFEVVKSDENGPEGSAPPGAAATTPSGGHEDGSKGGAQKSALKVNVPSDLEGIAYIQVTIQTSQNEPEQLLSANLSDFGAFGANPPEMHWQKKLEAAQNVLFCKELFSQLAKEAIQLQAPIPHMVVGNQISASLFTDIQLIISLCHSTGSEKKGPARAIQSQLVHSHVLEHSLHQLLRLQHSRNINPDAPALSSAPIGISKRRRLAGPRAADRQSLIEMATQPTLLEQIIQQAQHVVLRLRTMFVLDTMARELKDPLISCHLGTLSSPIRTSVKVSIVTSGYDSILRTPLVIHVGEKQLTVVCKDGRVLHFSHEPQEFRDFIFCQISQHQINGVQALAKCMGWHVLSSSNNLGCGSVEPMGGATGCLLSNPAGDRFIAIRHIPPPQTSVWVSSAPCKDFYPGGVVKDRKWEKLPDSFQELRLDKMDGKNLLNKLELLMASLSGNDTPTIASNGSSFM</sequence>
<dbReference type="GO" id="GO:0006357">
    <property type="term" value="P:regulation of transcription by RNA polymerase II"/>
    <property type="evidence" value="ECO:0007669"/>
    <property type="project" value="InterPro"/>
</dbReference>
<comment type="caution">
    <text evidence="8">The sequence shown here is derived from an EMBL/GenBank/DDBJ whole genome shotgun (WGS) entry which is preliminary data.</text>
</comment>
<keyword evidence="4 6" id="KW-0804">Transcription</keyword>
<dbReference type="GO" id="GO:0016592">
    <property type="term" value="C:mediator complex"/>
    <property type="evidence" value="ECO:0007669"/>
    <property type="project" value="InterPro"/>
</dbReference>
<dbReference type="PANTHER" id="PTHR13114:SF7">
    <property type="entry name" value="MEDIATOR OF RNA POLYMERASE II TRANSCRIPTION SUBUNIT 17"/>
    <property type="match status" value="1"/>
</dbReference>
<feature type="region of interest" description="Disordered" evidence="7">
    <location>
        <begin position="115"/>
        <end position="168"/>
    </location>
</feature>
<dbReference type="EMBL" id="VCGU01000458">
    <property type="protein sequence ID" value="TRY63628.1"/>
    <property type="molecule type" value="Genomic_DNA"/>
</dbReference>
<dbReference type="InterPro" id="IPR019313">
    <property type="entry name" value="Mediator_Med17"/>
</dbReference>
<proteinExistence type="inferred from homology"/>
<evidence type="ECO:0000313" key="8">
    <source>
        <dbReference type="EMBL" id="TRY63628.1"/>
    </source>
</evidence>
<keyword evidence="9" id="KW-1185">Reference proteome</keyword>
<evidence type="ECO:0000256" key="7">
    <source>
        <dbReference type="SAM" id="MobiDB-lite"/>
    </source>
</evidence>
<comment type="subunit">
    <text evidence="6">Component of the Mediator complex.</text>
</comment>
<evidence type="ECO:0000256" key="3">
    <source>
        <dbReference type="ARBA" id="ARBA00023015"/>
    </source>
</evidence>
<keyword evidence="6" id="KW-0010">Activator</keyword>
<evidence type="ECO:0000256" key="6">
    <source>
        <dbReference type="RuleBase" id="RU364140"/>
    </source>
</evidence>
<evidence type="ECO:0000256" key="2">
    <source>
        <dbReference type="ARBA" id="ARBA00005635"/>
    </source>
</evidence>
<evidence type="ECO:0000256" key="4">
    <source>
        <dbReference type="ARBA" id="ARBA00023163"/>
    </source>
</evidence>
<feature type="compositionally biased region" description="Basic and acidic residues" evidence="7">
    <location>
        <begin position="115"/>
        <end position="132"/>
    </location>
</feature>
<dbReference type="Pfam" id="PF10156">
    <property type="entry name" value="Med17"/>
    <property type="match status" value="1"/>
</dbReference>
<evidence type="ECO:0000256" key="5">
    <source>
        <dbReference type="ARBA" id="ARBA00023242"/>
    </source>
</evidence>
<evidence type="ECO:0000256" key="1">
    <source>
        <dbReference type="ARBA" id="ARBA00004123"/>
    </source>
</evidence>
<dbReference type="GO" id="GO:0070847">
    <property type="term" value="C:core mediator complex"/>
    <property type="evidence" value="ECO:0007669"/>
    <property type="project" value="TreeGrafter"/>
</dbReference>
<keyword evidence="3 6" id="KW-0805">Transcription regulation</keyword>
<reference evidence="8 9" key="1">
    <citation type="journal article" date="2018" name="Nat. Ecol. Evol.">
        <title>Genomic signatures of mitonuclear coevolution across populations of Tigriopus californicus.</title>
        <authorList>
            <person name="Barreto F.S."/>
            <person name="Watson E.T."/>
            <person name="Lima T.G."/>
            <person name="Willett C.S."/>
            <person name="Edmands S."/>
            <person name="Li W."/>
            <person name="Burton R.S."/>
        </authorList>
    </citation>
    <scope>NUCLEOTIDE SEQUENCE [LARGE SCALE GENOMIC DNA]</scope>
    <source>
        <strain evidence="8 9">San Diego</strain>
    </source>
</reference>
<feature type="compositionally biased region" description="Low complexity" evidence="7">
    <location>
        <begin position="316"/>
        <end position="331"/>
    </location>
</feature>
<gene>
    <name evidence="6" type="primary">MED17</name>
    <name evidence="8" type="ORF">TCAL_01855</name>
</gene>
<keyword evidence="5 6" id="KW-0539">Nucleus</keyword>